<feature type="transmembrane region" description="Helical" evidence="5">
    <location>
        <begin position="140"/>
        <end position="160"/>
    </location>
</feature>
<dbReference type="Proteomes" id="UP000028073">
    <property type="component" value="Unassembled WGS sequence"/>
</dbReference>
<dbReference type="GO" id="GO:0016020">
    <property type="term" value="C:membrane"/>
    <property type="evidence" value="ECO:0007669"/>
    <property type="project" value="UniProtKB-SubCell"/>
</dbReference>
<dbReference type="eggNOG" id="COG3000">
    <property type="taxonomic scope" value="Bacteria"/>
</dbReference>
<dbReference type="Pfam" id="PF04116">
    <property type="entry name" value="FA_hydroxylase"/>
    <property type="match status" value="1"/>
</dbReference>
<keyword evidence="8" id="KW-1185">Reference proteome</keyword>
<dbReference type="GO" id="GO:0016491">
    <property type="term" value="F:oxidoreductase activity"/>
    <property type="evidence" value="ECO:0007669"/>
    <property type="project" value="InterPro"/>
</dbReference>
<evidence type="ECO:0000256" key="5">
    <source>
        <dbReference type="SAM" id="Phobius"/>
    </source>
</evidence>
<evidence type="ECO:0000313" key="7">
    <source>
        <dbReference type="EMBL" id="KEQ18363.1"/>
    </source>
</evidence>
<keyword evidence="3 5" id="KW-1133">Transmembrane helix</keyword>
<dbReference type="EMBL" id="JOKH01000002">
    <property type="protein sequence ID" value="KEQ18363.1"/>
    <property type="molecule type" value="Genomic_DNA"/>
</dbReference>
<feature type="transmembrane region" description="Helical" evidence="5">
    <location>
        <begin position="42"/>
        <end position="61"/>
    </location>
</feature>
<dbReference type="PANTHER" id="PTHR11863">
    <property type="entry name" value="STEROL DESATURASE"/>
    <property type="match status" value="1"/>
</dbReference>
<comment type="subcellular location">
    <subcellularLocation>
        <location evidence="1">Membrane</location>
    </subcellularLocation>
</comment>
<dbReference type="GO" id="GO:0008610">
    <property type="term" value="P:lipid biosynthetic process"/>
    <property type="evidence" value="ECO:0007669"/>
    <property type="project" value="InterPro"/>
</dbReference>
<gene>
    <name evidence="7" type="ORF">GZ78_12715</name>
</gene>
<comment type="caution">
    <text evidence="7">The sequence shown here is derived from an EMBL/GenBank/DDBJ whole genome shotgun (WGS) entry which is preliminary data.</text>
</comment>
<dbReference type="STRING" id="1137799.GZ78_12715"/>
<feature type="domain" description="Fatty acid hydroxylase" evidence="6">
    <location>
        <begin position="147"/>
        <end position="295"/>
    </location>
</feature>
<accession>A0A081NIU0</accession>
<organism evidence="7 8">
    <name type="scientific">Endozoicomonas numazuensis</name>
    <dbReference type="NCBI Taxonomy" id="1137799"/>
    <lineage>
        <taxon>Bacteria</taxon>
        <taxon>Pseudomonadati</taxon>
        <taxon>Pseudomonadota</taxon>
        <taxon>Gammaproteobacteria</taxon>
        <taxon>Oceanospirillales</taxon>
        <taxon>Endozoicomonadaceae</taxon>
        <taxon>Endozoicomonas</taxon>
    </lineage>
</organism>
<dbReference type="AlphaFoldDB" id="A0A081NIU0"/>
<protein>
    <recommendedName>
        <fullName evidence="6">Fatty acid hydroxylase domain-containing protein</fullName>
    </recommendedName>
</protein>
<dbReference type="InterPro" id="IPR050307">
    <property type="entry name" value="Sterol_Desaturase_Related"/>
</dbReference>
<feature type="transmembrane region" description="Helical" evidence="5">
    <location>
        <begin position="109"/>
        <end position="128"/>
    </location>
</feature>
<dbReference type="InterPro" id="IPR006694">
    <property type="entry name" value="Fatty_acid_hydroxylase"/>
</dbReference>
<evidence type="ECO:0000256" key="1">
    <source>
        <dbReference type="ARBA" id="ARBA00004370"/>
    </source>
</evidence>
<evidence type="ECO:0000256" key="3">
    <source>
        <dbReference type="ARBA" id="ARBA00022989"/>
    </source>
</evidence>
<dbReference type="GO" id="GO:0005506">
    <property type="term" value="F:iron ion binding"/>
    <property type="evidence" value="ECO:0007669"/>
    <property type="project" value="InterPro"/>
</dbReference>
<dbReference type="RefSeq" id="WP_034835611.1">
    <property type="nucleotide sequence ID" value="NZ_JOKH01000002.1"/>
</dbReference>
<evidence type="ECO:0000256" key="2">
    <source>
        <dbReference type="ARBA" id="ARBA00022692"/>
    </source>
</evidence>
<evidence type="ECO:0000256" key="4">
    <source>
        <dbReference type="ARBA" id="ARBA00023136"/>
    </source>
</evidence>
<name>A0A081NIU0_9GAMM</name>
<feature type="transmembrane region" description="Helical" evidence="5">
    <location>
        <begin position="224"/>
        <end position="244"/>
    </location>
</feature>
<evidence type="ECO:0000313" key="8">
    <source>
        <dbReference type="Proteomes" id="UP000028073"/>
    </source>
</evidence>
<keyword evidence="2 5" id="KW-0812">Transmembrane</keyword>
<evidence type="ECO:0000259" key="6">
    <source>
        <dbReference type="Pfam" id="PF04116"/>
    </source>
</evidence>
<proteinExistence type="predicted"/>
<keyword evidence="4 5" id="KW-0472">Membrane</keyword>
<sequence>MPEALIGFLDGVVPAWLYDILFTTTNNLYNGITAPLFAKSRINISFLFISALFAIFSYVYYSRRDNKERSVRGFFSFLTPKDVYLSNSALVDLKIYLGNKIVSGLLSPLKVLLSSATVAALVNYLLSSQLTSPNWSEGPYGLYLFALIYLLVYDFAYYVAHTAAHKYPVLWEIHALHHSPKVMNPLTLFRVHPLNFLFAGLIKSSVSGVLIGILLFLFLGSVDIFKIFGMNFIFFIFTFAASNLRHSHIWLSWGHVLNHIFISPAHHQIHHSSRMKHWGKNNGQIFAFWDWMFGTLVLPTEDLRDKLVFGLTPNDPDPHVDLKTAYMGPLKNIFKIVRERFSKQPLVDRPV</sequence>
<dbReference type="OrthoDB" id="9770329at2"/>
<feature type="transmembrane region" description="Helical" evidence="5">
    <location>
        <begin position="196"/>
        <end position="218"/>
    </location>
</feature>
<reference evidence="7 8" key="1">
    <citation type="submission" date="2014-06" db="EMBL/GenBank/DDBJ databases">
        <title>Whole Genome Sequences of Three Symbiotic Endozoicomonas Bacteria.</title>
        <authorList>
            <person name="Neave M.J."/>
            <person name="Apprill A."/>
            <person name="Voolstra C.R."/>
        </authorList>
    </citation>
    <scope>NUCLEOTIDE SEQUENCE [LARGE SCALE GENOMIC DNA]</scope>
    <source>
        <strain evidence="7 8">DSM 25634</strain>
    </source>
</reference>